<evidence type="ECO:0000313" key="9">
    <source>
        <dbReference type="EMBL" id="KAF2660219.1"/>
    </source>
</evidence>
<name>A0A6A6TJK0_9PLEO</name>
<feature type="compositionally biased region" description="Low complexity" evidence="8">
    <location>
        <begin position="594"/>
        <end position="605"/>
    </location>
</feature>
<dbReference type="GO" id="GO:0000139">
    <property type="term" value="C:Golgi membrane"/>
    <property type="evidence" value="ECO:0007669"/>
    <property type="project" value="UniProtKB-SubCell"/>
</dbReference>
<reference evidence="9" key="1">
    <citation type="journal article" date="2020" name="Stud. Mycol.">
        <title>101 Dothideomycetes genomes: a test case for predicting lifestyles and emergence of pathogens.</title>
        <authorList>
            <person name="Haridas S."/>
            <person name="Albert R."/>
            <person name="Binder M."/>
            <person name="Bloem J."/>
            <person name="Labutti K."/>
            <person name="Salamov A."/>
            <person name="Andreopoulos B."/>
            <person name="Baker S."/>
            <person name="Barry K."/>
            <person name="Bills G."/>
            <person name="Bluhm B."/>
            <person name="Cannon C."/>
            <person name="Castanera R."/>
            <person name="Culley D."/>
            <person name="Daum C."/>
            <person name="Ezra D."/>
            <person name="Gonzalez J."/>
            <person name="Henrissat B."/>
            <person name="Kuo A."/>
            <person name="Liang C."/>
            <person name="Lipzen A."/>
            <person name="Lutzoni F."/>
            <person name="Magnuson J."/>
            <person name="Mondo S."/>
            <person name="Nolan M."/>
            <person name="Ohm R."/>
            <person name="Pangilinan J."/>
            <person name="Park H.-J."/>
            <person name="Ramirez L."/>
            <person name="Alfaro M."/>
            <person name="Sun H."/>
            <person name="Tritt A."/>
            <person name="Yoshinaga Y."/>
            <person name="Zwiers L.-H."/>
            <person name="Turgeon B."/>
            <person name="Goodwin S."/>
            <person name="Spatafora J."/>
            <person name="Crous P."/>
            <person name="Grigoriev I."/>
        </authorList>
    </citation>
    <scope>NUCLEOTIDE SEQUENCE</scope>
    <source>
        <strain evidence="9">CBS 122681</strain>
    </source>
</reference>
<evidence type="ECO:0000256" key="7">
    <source>
        <dbReference type="ARBA" id="ARBA00023136"/>
    </source>
</evidence>
<feature type="compositionally biased region" description="Low complexity" evidence="8">
    <location>
        <begin position="485"/>
        <end position="496"/>
    </location>
</feature>
<dbReference type="GO" id="GO:0015031">
    <property type="term" value="P:protein transport"/>
    <property type="evidence" value="ECO:0007669"/>
    <property type="project" value="UniProtKB-KW"/>
</dbReference>
<sequence>MAIEAPDPRTFKTWEDAFQYPIPVVRKLEQQLRSNASENREKLRSLVGASYRDLLDTAETIVDMEASMQTVESKLAKVGQDCNSRNLDRIGRNAAKSALHNRERKAEKYTFASQLAVLRNCPVVMARLMKSEGSYLLIAKVLVLSRLLHKALSEGGNAPPIVEQLRDKLGSLRARLLRRIDRRLARAAGETELLVESMCAYSLATSSTPTDVLKHFHHVRLKEVSGLLQNKEGLKESGNRALKLCLQTSQDTQTVFPRRLAEALARLKLQPLAQDADVRGLFELNLDIHDRWIGEDARNYTPRPRHDELQRGEAERLLHQWSKQAISAFLKGIKSALEDTTNMKEVAELRQDLIETWILSGSRMAGVKSKNVLDDLRDAMMGQLENIVRSRTQNLRSVVEEISSTLGSWDHQDTSLSLWTATSTASSLSNGAQAFKERILNTHQGRDDAVIHIIQTFDVWMASVLEVKLIVKSMKETRWDDPFTDSASLSSSSNELSDGEADGHDSKQTLLSADDPRLLEEVTQDALAAALSSLGKSFAHLDFDAGDEDGHDGEGEEEEDGNGNTGHVQKAVFLLRVIREISGRIPRLRVQDKSSLSSSSNSSSSAPGPLTSPFTASITTPLHRTLATAIVRPTISAYQSHLSKSVSIHSQAKSKSHILWEGNPPLPAQPSPSAFRFLQDLVKRMGGYGADLWASESVGVVKVVAWEEVGRCWVQVQEGFRVGERGGEGDGEGYATRDTETPEVTEETEGTVEGDADANGNADADESQTKDKGNDAEPEPEPESPSIKAQDQNQNEARSKSAILTLTLRQDTHKQLLFDALYLQRFLAPAADQSASTNTSTHTSTSTSTTTSSAAINALYEAAGVDEAMRLRLNKHAGEYWRKTYLLLALLA</sequence>
<gene>
    <name evidence="9" type="ORF">K491DRAFT_688555</name>
</gene>
<keyword evidence="5" id="KW-0653">Protein transport</keyword>
<evidence type="ECO:0000256" key="4">
    <source>
        <dbReference type="ARBA" id="ARBA00022448"/>
    </source>
</evidence>
<feature type="region of interest" description="Disordered" evidence="8">
    <location>
        <begin position="723"/>
        <end position="798"/>
    </location>
</feature>
<dbReference type="GO" id="GO:0006891">
    <property type="term" value="P:intra-Golgi vesicle-mediated transport"/>
    <property type="evidence" value="ECO:0007669"/>
    <property type="project" value="InterPro"/>
</dbReference>
<evidence type="ECO:0000256" key="1">
    <source>
        <dbReference type="ARBA" id="ARBA00004395"/>
    </source>
</evidence>
<proteinExistence type="inferred from homology"/>
<feature type="compositionally biased region" description="Acidic residues" evidence="8">
    <location>
        <begin position="741"/>
        <end position="756"/>
    </location>
</feature>
<dbReference type="PANTHER" id="PTHR31658">
    <property type="entry name" value="CONSERVED OLIGOMERIC GOLGI COMPLEX SUBUNIT 1"/>
    <property type="match status" value="1"/>
</dbReference>
<evidence type="ECO:0000256" key="3">
    <source>
        <dbReference type="ARBA" id="ARBA00020978"/>
    </source>
</evidence>
<feature type="compositionally biased region" description="Acidic residues" evidence="8">
    <location>
        <begin position="544"/>
        <end position="561"/>
    </location>
</feature>
<protein>
    <recommendedName>
        <fullName evidence="3">Conserved oligomeric Golgi complex subunit 1</fullName>
    </recommendedName>
</protein>
<dbReference type="PANTHER" id="PTHR31658:SF0">
    <property type="entry name" value="CONSERVED OLIGOMERIC GOLGI COMPLEX SUBUNIT 1"/>
    <property type="match status" value="1"/>
</dbReference>
<evidence type="ECO:0000313" key="10">
    <source>
        <dbReference type="Proteomes" id="UP000799324"/>
    </source>
</evidence>
<keyword evidence="7" id="KW-0472">Membrane</keyword>
<feature type="region of interest" description="Disordered" evidence="8">
    <location>
        <begin position="589"/>
        <end position="612"/>
    </location>
</feature>
<dbReference type="OrthoDB" id="46189at2759"/>
<organism evidence="9 10">
    <name type="scientific">Lophiostoma macrostomum CBS 122681</name>
    <dbReference type="NCBI Taxonomy" id="1314788"/>
    <lineage>
        <taxon>Eukaryota</taxon>
        <taxon>Fungi</taxon>
        <taxon>Dikarya</taxon>
        <taxon>Ascomycota</taxon>
        <taxon>Pezizomycotina</taxon>
        <taxon>Dothideomycetes</taxon>
        <taxon>Pleosporomycetidae</taxon>
        <taxon>Pleosporales</taxon>
        <taxon>Lophiostomataceae</taxon>
        <taxon>Lophiostoma</taxon>
    </lineage>
</organism>
<comment type="similarity">
    <text evidence="2">Belongs to the COG1 family.</text>
</comment>
<dbReference type="InterPro" id="IPR033370">
    <property type="entry name" value="COG1"/>
</dbReference>
<feature type="compositionally biased region" description="Polar residues" evidence="8">
    <location>
        <begin position="787"/>
        <end position="798"/>
    </location>
</feature>
<evidence type="ECO:0000256" key="2">
    <source>
        <dbReference type="ARBA" id="ARBA00006653"/>
    </source>
</evidence>
<feature type="region of interest" description="Disordered" evidence="8">
    <location>
        <begin position="542"/>
        <end position="566"/>
    </location>
</feature>
<evidence type="ECO:0000256" key="5">
    <source>
        <dbReference type="ARBA" id="ARBA00022927"/>
    </source>
</evidence>
<comment type="subcellular location">
    <subcellularLocation>
        <location evidence="1">Golgi apparatus membrane</location>
        <topology evidence="1">Peripheral membrane protein</topology>
    </subcellularLocation>
</comment>
<keyword evidence="10" id="KW-1185">Reference proteome</keyword>
<evidence type="ECO:0000256" key="6">
    <source>
        <dbReference type="ARBA" id="ARBA00023034"/>
    </source>
</evidence>
<feature type="region of interest" description="Disordered" evidence="8">
    <location>
        <begin position="831"/>
        <end position="851"/>
    </location>
</feature>
<evidence type="ECO:0000256" key="8">
    <source>
        <dbReference type="SAM" id="MobiDB-lite"/>
    </source>
</evidence>
<dbReference type="Pfam" id="PF08700">
    <property type="entry name" value="VPS51_Exo84_N"/>
    <property type="match status" value="1"/>
</dbReference>
<accession>A0A6A6TJK0</accession>
<feature type="region of interest" description="Disordered" evidence="8">
    <location>
        <begin position="482"/>
        <end position="508"/>
    </location>
</feature>
<dbReference type="EMBL" id="MU004301">
    <property type="protein sequence ID" value="KAF2660219.1"/>
    <property type="molecule type" value="Genomic_DNA"/>
</dbReference>
<feature type="compositionally biased region" description="Low complexity" evidence="8">
    <location>
        <begin position="834"/>
        <end position="851"/>
    </location>
</feature>
<dbReference type="Proteomes" id="UP000799324">
    <property type="component" value="Unassembled WGS sequence"/>
</dbReference>
<dbReference type="AlphaFoldDB" id="A0A6A6TJK0"/>
<keyword evidence="4" id="KW-0813">Transport</keyword>
<keyword evidence="6" id="KW-0333">Golgi apparatus</keyword>
<dbReference type="GO" id="GO:0017119">
    <property type="term" value="C:Golgi transport complex"/>
    <property type="evidence" value="ECO:0007669"/>
    <property type="project" value="InterPro"/>
</dbReference>